<dbReference type="InterPro" id="IPR036291">
    <property type="entry name" value="NAD(P)-bd_dom_sf"/>
</dbReference>
<dbReference type="Proteomes" id="UP000061227">
    <property type="component" value="Unassembled WGS sequence"/>
</dbReference>
<sequence length="379" mass="40926">MSLKKVFKNIVDHFHPKMLAVGVTDNRSLADEDAFTEREIKKPSPKPDEVLVRILATAVNPVDTKMRASYAQTGDFRVFGLDVVGIVEAVGKDVKDYFIGDRVFYAATQHQSGADATYQVIQADLVAPAPKNLDNADAAAMPLTSITAHDILHHGFHLPVERNSGDGRSVLILNGAGGVGSVLIQLAKYLGLTVLATAGNTDSKNWVRNLGADFVLDYHEDLAEQMAAIDYPTVDYIANLQDTNAYWDLMVAVLKPYGAIASIVESTAPVELGDLKSKSASFTWVFMLARGNEQVRLDEQGAILAAVADLLDQGVLQPTVTKIYQGLSAENVRLANQDVAGHHTMGKVVIDYLVDAQVTNKVEQTAANDVAPVTIVDVE</sequence>
<dbReference type="InterPro" id="IPR050700">
    <property type="entry name" value="YIM1/Zinc_Alcohol_DH_Fams"/>
</dbReference>
<dbReference type="SUPFAM" id="SSF51735">
    <property type="entry name" value="NAD(P)-binding Rossmann-fold domains"/>
    <property type="match status" value="1"/>
</dbReference>
<dbReference type="SUPFAM" id="SSF50129">
    <property type="entry name" value="GroES-like"/>
    <property type="match status" value="1"/>
</dbReference>
<dbReference type="AlphaFoldDB" id="A0A3F3GV08"/>
<dbReference type="Gene3D" id="3.40.50.720">
    <property type="entry name" value="NAD(P)-binding Rossmann-like Domain"/>
    <property type="match status" value="1"/>
</dbReference>
<name>A0A3F3GV08_9LACO</name>
<evidence type="ECO:0000259" key="1">
    <source>
        <dbReference type="SMART" id="SM00829"/>
    </source>
</evidence>
<dbReference type="EMBL" id="DF968063">
    <property type="protein sequence ID" value="GAP02192.1"/>
    <property type="molecule type" value="Genomic_DNA"/>
</dbReference>
<evidence type="ECO:0000313" key="2">
    <source>
        <dbReference type="EMBL" id="GAP02192.1"/>
    </source>
</evidence>
<dbReference type="InterPro" id="IPR014182">
    <property type="entry name" value="ADH_Zn_typ-1"/>
</dbReference>
<evidence type="ECO:0000313" key="3">
    <source>
        <dbReference type="Proteomes" id="UP000061227"/>
    </source>
</evidence>
<organism evidence="2 3">
    <name type="scientific">Fructobacillus pseudoficulneus</name>
    <dbReference type="NCBI Taxonomy" id="220714"/>
    <lineage>
        <taxon>Bacteria</taxon>
        <taxon>Bacillati</taxon>
        <taxon>Bacillota</taxon>
        <taxon>Bacilli</taxon>
        <taxon>Lactobacillales</taxon>
        <taxon>Lactobacillaceae</taxon>
        <taxon>Fructobacillus</taxon>
    </lineage>
</organism>
<proteinExistence type="predicted"/>
<dbReference type="InterPro" id="IPR020843">
    <property type="entry name" value="ER"/>
</dbReference>
<protein>
    <submittedName>
        <fullName evidence="2">Bifunctional protein: zinc-containing alcohol dehydrogenase quinone oxidoreductase</fullName>
    </submittedName>
</protein>
<feature type="domain" description="Enoyl reductase (ER)" evidence="1">
    <location>
        <begin position="27"/>
        <end position="350"/>
    </location>
</feature>
<reference evidence="2 3" key="1">
    <citation type="journal article" date="2015" name="BMC Genomics">
        <title>Comparative genomics of Fructobacillus spp. and Leuconostoc spp. reveals niche-specific evolution of Fructobacillus spp.</title>
        <authorList>
            <person name="Endo A."/>
            <person name="Tanizawa Y."/>
            <person name="Tanaka N."/>
            <person name="Maeno S."/>
            <person name="Kumar H."/>
            <person name="Shiwa Y."/>
            <person name="Okada S."/>
            <person name="Yoshikawa H."/>
            <person name="Dicks L."/>
            <person name="Nakagawa J."/>
            <person name="Arita M."/>
        </authorList>
    </citation>
    <scope>NUCLEOTIDE SEQUENCE [LARGE SCALE GENOMIC DNA]</scope>
    <source>
        <strain evidence="2 3">DSM 15468</strain>
    </source>
</reference>
<dbReference type="InterPro" id="IPR011032">
    <property type="entry name" value="GroES-like_sf"/>
</dbReference>
<dbReference type="GO" id="GO:0008270">
    <property type="term" value="F:zinc ion binding"/>
    <property type="evidence" value="ECO:0007669"/>
    <property type="project" value="InterPro"/>
</dbReference>
<dbReference type="RefSeq" id="WP_059375280.1">
    <property type="nucleotide sequence ID" value="NZ_DF968063.1"/>
</dbReference>
<dbReference type="SMART" id="SM00829">
    <property type="entry name" value="PKS_ER"/>
    <property type="match status" value="1"/>
</dbReference>
<gene>
    <name evidence="2" type="ORF">FPFC_010700</name>
</gene>
<accession>A0A3F3GV08</accession>
<dbReference type="CDD" id="cd08252">
    <property type="entry name" value="AL_MDR"/>
    <property type="match status" value="1"/>
</dbReference>
<dbReference type="Pfam" id="PF13602">
    <property type="entry name" value="ADH_zinc_N_2"/>
    <property type="match status" value="1"/>
</dbReference>
<keyword evidence="3" id="KW-1185">Reference proteome</keyword>
<dbReference type="STRING" id="220714.SAMN05660469_0143"/>
<dbReference type="PANTHER" id="PTHR11695:SF294">
    <property type="entry name" value="RETICULON-4-INTERACTING PROTEIN 1, MITOCHONDRIAL"/>
    <property type="match status" value="1"/>
</dbReference>
<dbReference type="PANTHER" id="PTHR11695">
    <property type="entry name" value="ALCOHOL DEHYDROGENASE RELATED"/>
    <property type="match status" value="1"/>
</dbReference>
<dbReference type="GO" id="GO:0016491">
    <property type="term" value="F:oxidoreductase activity"/>
    <property type="evidence" value="ECO:0007669"/>
    <property type="project" value="InterPro"/>
</dbReference>
<dbReference type="InterPro" id="IPR013154">
    <property type="entry name" value="ADH-like_N"/>
</dbReference>
<dbReference type="Gene3D" id="3.90.180.10">
    <property type="entry name" value="Medium-chain alcohol dehydrogenases, catalytic domain"/>
    <property type="match status" value="1"/>
</dbReference>
<dbReference type="Pfam" id="PF08240">
    <property type="entry name" value="ADH_N"/>
    <property type="match status" value="1"/>
</dbReference>